<gene>
    <name evidence="11" type="ORF">N7E81_12055</name>
</gene>
<dbReference type="InterPro" id="IPR027417">
    <property type="entry name" value="P-loop_NTPase"/>
</dbReference>
<evidence type="ECO:0000259" key="10">
    <source>
        <dbReference type="PROSITE" id="PS50893"/>
    </source>
</evidence>
<name>A0ABY6CW00_9BACT</name>
<dbReference type="RefSeq" id="WP_263049837.1">
    <property type="nucleotide sequence ID" value="NZ_CP106735.1"/>
</dbReference>
<dbReference type="GO" id="GO:0005524">
    <property type="term" value="F:ATP binding"/>
    <property type="evidence" value="ECO:0007669"/>
    <property type="project" value="UniProtKB-KW"/>
</dbReference>
<keyword evidence="9" id="KW-0472">Membrane</keyword>
<proteinExistence type="predicted"/>
<dbReference type="PANTHER" id="PTHR42771:SF2">
    <property type="entry name" value="IRON(3+)-HYDROXAMATE IMPORT ATP-BINDING PROTEIN FHUC"/>
    <property type="match status" value="1"/>
</dbReference>
<keyword evidence="6 11" id="KW-0067">ATP-binding</keyword>
<keyword evidence="2" id="KW-0813">Transport</keyword>
<organism evidence="11 12">
    <name type="scientific">Reichenbachiella carrageenanivorans</name>
    <dbReference type="NCBI Taxonomy" id="2979869"/>
    <lineage>
        <taxon>Bacteria</taxon>
        <taxon>Pseudomonadati</taxon>
        <taxon>Bacteroidota</taxon>
        <taxon>Cytophagia</taxon>
        <taxon>Cytophagales</taxon>
        <taxon>Reichenbachiellaceae</taxon>
        <taxon>Reichenbachiella</taxon>
    </lineage>
</organism>
<dbReference type="SMART" id="SM00382">
    <property type="entry name" value="AAA"/>
    <property type="match status" value="1"/>
</dbReference>
<comment type="subcellular location">
    <subcellularLocation>
        <location evidence="1">Cell membrane</location>
        <topology evidence="1">Peripheral membrane protein</topology>
    </subcellularLocation>
</comment>
<dbReference type="InterPro" id="IPR051535">
    <property type="entry name" value="Siderophore_ABC-ATPase"/>
</dbReference>
<dbReference type="InterPro" id="IPR003593">
    <property type="entry name" value="AAA+_ATPase"/>
</dbReference>
<evidence type="ECO:0000256" key="4">
    <source>
        <dbReference type="ARBA" id="ARBA00022496"/>
    </source>
</evidence>
<dbReference type="CDD" id="cd03214">
    <property type="entry name" value="ABC_Iron-Siderophores_B12_Hemin"/>
    <property type="match status" value="1"/>
</dbReference>
<evidence type="ECO:0000256" key="1">
    <source>
        <dbReference type="ARBA" id="ARBA00004202"/>
    </source>
</evidence>
<evidence type="ECO:0000256" key="5">
    <source>
        <dbReference type="ARBA" id="ARBA00022741"/>
    </source>
</evidence>
<keyword evidence="4" id="KW-0410">Iron transport</keyword>
<dbReference type="Proteomes" id="UP001062165">
    <property type="component" value="Chromosome"/>
</dbReference>
<sequence length="327" mass="36582">MTSLHINDLSVGYATKTIAKDINLTLGGGKLVCLLGQNGVGKSTLLRTLSNLQAPLSGNIHLGEKDIESLDRRELATKLGIITTEKIGMSNMTVRELVALGRYPYTNWIGQESEEDTQKIEEAISRCRINYIEQSKLAAISDGQFQKAMVARVLAQDTDIILMDEPTAHLDVVNRVEMFQLLQAIKNETGKSILISTHELDLSMQFADELWLMNFNAPILTGTPEDLGLSGEIEKVFFHEEFILDSRTGQVKLKLQPEKEYHVVGEEKPAQWVQKALERKGYGLSIDGEVIVVETKAQRLHWKVGAMEGHTIAHLLEVLEQSNYRDK</sequence>
<keyword evidence="3" id="KW-1003">Cell membrane</keyword>
<dbReference type="PANTHER" id="PTHR42771">
    <property type="entry name" value="IRON(3+)-HYDROXAMATE IMPORT ATP-BINDING PROTEIN FHUC"/>
    <property type="match status" value="1"/>
</dbReference>
<evidence type="ECO:0000256" key="3">
    <source>
        <dbReference type="ARBA" id="ARBA00022475"/>
    </source>
</evidence>
<evidence type="ECO:0000313" key="12">
    <source>
        <dbReference type="Proteomes" id="UP001062165"/>
    </source>
</evidence>
<dbReference type="EMBL" id="CP106735">
    <property type="protein sequence ID" value="UXX78091.1"/>
    <property type="molecule type" value="Genomic_DNA"/>
</dbReference>
<feature type="domain" description="ABC transporter" evidence="10">
    <location>
        <begin position="4"/>
        <end position="240"/>
    </location>
</feature>
<evidence type="ECO:0000313" key="11">
    <source>
        <dbReference type="EMBL" id="UXX78091.1"/>
    </source>
</evidence>
<keyword evidence="7" id="KW-0408">Iron</keyword>
<dbReference type="SUPFAM" id="SSF52540">
    <property type="entry name" value="P-loop containing nucleoside triphosphate hydrolases"/>
    <property type="match status" value="1"/>
</dbReference>
<dbReference type="Gene3D" id="3.40.50.300">
    <property type="entry name" value="P-loop containing nucleotide triphosphate hydrolases"/>
    <property type="match status" value="1"/>
</dbReference>
<accession>A0ABY6CW00</accession>
<keyword evidence="12" id="KW-1185">Reference proteome</keyword>
<keyword evidence="5" id="KW-0547">Nucleotide-binding</keyword>
<evidence type="ECO:0000256" key="9">
    <source>
        <dbReference type="ARBA" id="ARBA00023136"/>
    </source>
</evidence>
<evidence type="ECO:0000256" key="2">
    <source>
        <dbReference type="ARBA" id="ARBA00022448"/>
    </source>
</evidence>
<evidence type="ECO:0000256" key="8">
    <source>
        <dbReference type="ARBA" id="ARBA00023065"/>
    </source>
</evidence>
<evidence type="ECO:0000256" key="7">
    <source>
        <dbReference type="ARBA" id="ARBA00023004"/>
    </source>
</evidence>
<dbReference type="PROSITE" id="PS50893">
    <property type="entry name" value="ABC_TRANSPORTER_2"/>
    <property type="match status" value="1"/>
</dbReference>
<protein>
    <submittedName>
        <fullName evidence="11">ABC transporter ATP-binding protein</fullName>
    </submittedName>
</protein>
<dbReference type="InterPro" id="IPR003439">
    <property type="entry name" value="ABC_transporter-like_ATP-bd"/>
</dbReference>
<keyword evidence="8" id="KW-0406">Ion transport</keyword>
<reference evidence="11" key="1">
    <citation type="submission" date="2022-10" db="EMBL/GenBank/DDBJ databases">
        <title>Comparative genomics and taxonomic characterization of three novel marine species of genus Reichenbachiella exhibiting antioxidant and polysaccharide degradation activities.</title>
        <authorList>
            <person name="Muhammad N."/>
            <person name="Lee Y.-J."/>
            <person name="Ko J."/>
            <person name="Kim S.-G."/>
        </authorList>
    </citation>
    <scope>NUCLEOTIDE SEQUENCE</scope>
    <source>
        <strain evidence="11">Wsw4-B4</strain>
    </source>
</reference>
<evidence type="ECO:0000256" key="6">
    <source>
        <dbReference type="ARBA" id="ARBA00022840"/>
    </source>
</evidence>
<dbReference type="Pfam" id="PF00005">
    <property type="entry name" value="ABC_tran"/>
    <property type="match status" value="1"/>
</dbReference>